<keyword evidence="3" id="KW-1003">Cell membrane</keyword>
<evidence type="ECO:0000256" key="11">
    <source>
        <dbReference type="SAM" id="Phobius"/>
    </source>
</evidence>
<evidence type="ECO:0000256" key="1">
    <source>
        <dbReference type="ARBA" id="ARBA00004251"/>
    </source>
</evidence>
<dbReference type="PANTHER" id="PTHR31764:SF0">
    <property type="entry name" value="GENERATIVE CELL SPECIFIC-1_HAP2 DOMAIN-CONTAINING PROTEIN"/>
    <property type="match status" value="1"/>
</dbReference>
<keyword evidence="13" id="KW-1185">Reference proteome</keyword>
<dbReference type="EMBL" id="JBAMMX010000001">
    <property type="protein sequence ID" value="KAK6947734.1"/>
    <property type="molecule type" value="Genomic_DNA"/>
</dbReference>
<keyword evidence="6 11" id="KW-1133">Transmembrane helix</keyword>
<evidence type="ECO:0000256" key="7">
    <source>
        <dbReference type="ARBA" id="ARBA00023121"/>
    </source>
</evidence>
<evidence type="ECO:0000256" key="10">
    <source>
        <dbReference type="ARBA" id="ARBA00023279"/>
    </source>
</evidence>
<keyword evidence="9" id="KW-1015">Disulfide bond</keyword>
<keyword evidence="7" id="KW-0446">Lipid-binding</keyword>
<keyword evidence="5" id="KW-0732">Signal</keyword>
<dbReference type="GO" id="GO:0005886">
    <property type="term" value="C:plasma membrane"/>
    <property type="evidence" value="ECO:0007669"/>
    <property type="project" value="UniProtKB-SubCell"/>
</dbReference>
<organism evidence="12 13">
    <name type="scientific">Dillenia turbinata</name>
    <dbReference type="NCBI Taxonomy" id="194707"/>
    <lineage>
        <taxon>Eukaryota</taxon>
        <taxon>Viridiplantae</taxon>
        <taxon>Streptophyta</taxon>
        <taxon>Embryophyta</taxon>
        <taxon>Tracheophyta</taxon>
        <taxon>Spermatophyta</taxon>
        <taxon>Magnoliopsida</taxon>
        <taxon>eudicotyledons</taxon>
        <taxon>Gunneridae</taxon>
        <taxon>Pentapetalae</taxon>
        <taxon>Dilleniales</taxon>
        <taxon>Dilleniaceae</taxon>
        <taxon>Dillenia</taxon>
    </lineage>
</organism>
<comment type="similarity">
    <text evidence="2">Belongs to the HAP2/GCS1 family.</text>
</comment>
<proteinExistence type="inferred from homology"/>
<evidence type="ECO:0000256" key="8">
    <source>
        <dbReference type="ARBA" id="ARBA00023136"/>
    </source>
</evidence>
<accession>A0AAN8WDC7</accession>
<protein>
    <submittedName>
        <fullName evidence="12">Uncharacterized protein</fullName>
    </submittedName>
</protein>
<dbReference type="AlphaFoldDB" id="A0AAN8WDC7"/>
<keyword evidence="10" id="KW-0278">Fertilization</keyword>
<evidence type="ECO:0000256" key="2">
    <source>
        <dbReference type="ARBA" id="ARBA00010929"/>
    </source>
</evidence>
<name>A0AAN8WDC7_9MAGN</name>
<dbReference type="GO" id="GO:0008289">
    <property type="term" value="F:lipid binding"/>
    <property type="evidence" value="ECO:0007669"/>
    <property type="project" value="UniProtKB-KW"/>
</dbReference>
<sequence>MFDFKKQNGAEASIVAEVVEVEENLSQTTETISSNSENFLCSLTAHKVSIFWRQKCSSLFDFSCRIKYACLSWLVMFGLLMASSPTVLVLLWLLHQKGLFDPLYDWWEDHVLMDKQIFRDFWNETTEFHHPHIHHKRHYKQPAGHYKHDEKALIMNTSTTIQTGTVTITIIFTTLTGKNTNMGEIEVQHHRYIWKGRKVTMWGIIEAEKKGTR</sequence>
<evidence type="ECO:0000313" key="12">
    <source>
        <dbReference type="EMBL" id="KAK6947734.1"/>
    </source>
</evidence>
<reference evidence="12 13" key="1">
    <citation type="submission" date="2023-12" db="EMBL/GenBank/DDBJ databases">
        <title>A high-quality genome assembly for Dillenia turbinata (Dilleniales).</title>
        <authorList>
            <person name="Chanderbali A."/>
        </authorList>
    </citation>
    <scope>NUCLEOTIDE SEQUENCE [LARGE SCALE GENOMIC DNA]</scope>
    <source>
        <strain evidence="12">LSX21</strain>
        <tissue evidence="12">Leaf</tissue>
    </source>
</reference>
<dbReference type="PANTHER" id="PTHR31764">
    <property type="entry name" value="PROTEIN HAPLESS 2"/>
    <property type="match status" value="1"/>
</dbReference>
<dbReference type="Proteomes" id="UP001370490">
    <property type="component" value="Unassembled WGS sequence"/>
</dbReference>
<evidence type="ECO:0000256" key="4">
    <source>
        <dbReference type="ARBA" id="ARBA00022692"/>
    </source>
</evidence>
<evidence type="ECO:0000313" key="13">
    <source>
        <dbReference type="Proteomes" id="UP001370490"/>
    </source>
</evidence>
<feature type="transmembrane region" description="Helical" evidence="11">
    <location>
        <begin position="71"/>
        <end position="94"/>
    </location>
</feature>
<gene>
    <name evidence="12" type="ORF">RJ641_001207</name>
</gene>
<dbReference type="InterPro" id="IPR040326">
    <property type="entry name" value="HAP2/GCS1"/>
</dbReference>
<evidence type="ECO:0000256" key="9">
    <source>
        <dbReference type="ARBA" id="ARBA00023157"/>
    </source>
</evidence>
<keyword evidence="8 11" id="KW-0472">Membrane</keyword>
<evidence type="ECO:0000256" key="6">
    <source>
        <dbReference type="ARBA" id="ARBA00022989"/>
    </source>
</evidence>
<evidence type="ECO:0000256" key="5">
    <source>
        <dbReference type="ARBA" id="ARBA00022729"/>
    </source>
</evidence>
<evidence type="ECO:0000256" key="3">
    <source>
        <dbReference type="ARBA" id="ARBA00022475"/>
    </source>
</evidence>
<keyword evidence="4 11" id="KW-0812">Transmembrane</keyword>
<comment type="caution">
    <text evidence="12">The sequence shown here is derived from an EMBL/GenBank/DDBJ whole genome shotgun (WGS) entry which is preliminary data.</text>
</comment>
<comment type="subcellular location">
    <subcellularLocation>
        <location evidence="1">Cell membrane</location>
        <topology evidence="1">Single-pass type I membrane protein</topology>
    </subcellularLocation>
</comment>